<dbReference type="InterPro" id="IPR036514">
    <property type="entry name" value="SGNH_hydro_sf"/>
</dbReference>
<evidence type="ECO:0000313" key="2">
    <source>
        <dbReference type="EMBL" id="OAB88963.1"/>
    </source>
</evidence>
<dbReference type="AlphaFoldDB" id="A0A176QGY0"/>
<gene>
    <name evidence="2" type="ORF">AWH69_04155</name>
</gene>
<dbReference type="InterPro" id="IPR053140">
    <property type="entry name" value="GDSL_Rv0518-like"/>
</dbReference>
<sequence length="281" mass="31279">MGREMTGLLVAVGDSFTEGIGDPHLHYPNSVRGWADRLARQLGRADPTWQYANLAIRSKFLDQVVADQLDAALALGPTHVTFYAGGNDLLSLRADLTSLLERYDAALGRLVGSGAQVVLFTAYDVRTTRLLDPLVRRVHVFNDGVRELADRHGTLLVDHARVRDFDHPALWAPDRIHMSRQGHKRMAALVAETMGVPHTLKIGDLVPHEPRGWRHATRQEAAFVRQEVVPLVRRRLRRKYEGDRIAARWPEPIRPAEGMKRLAAARALGGPTLDSAGSRGR</sequence>
<dbReference type="Gene3D" id="3.40.50.1110">
    <property type="entry name" value="SGNH hydrolase"/>
    <property type="match status" value="1"/>
</dbReference>
<organism evidence="2 3">
    <name type="scientific">Janibacter melonis</name>
    <dbReference type="NCBI Taxonomy" id="262209"/>
    <lineage>
        <taxon>Bacteria</taxon>
        <taxon>Bacillati</taxon>
        <taxon>Actinomycetota</taxon>
        <taxon>Actinomycetes</taxon>
        <taxon>Micrococcales</taxon>
        <taxon>Intrasporangiaceae</taxon>
        <taxon>Janibacter</taxon>
    </lineage>
</organism>
<dbReference type="PANTHER" id="PTHR43784:SF2">
    <property type="entry name" value="GDSL-LIKE LIPASE_ACYLHYDROLASE, PUTATIVE (AFU_ORTHOLOGUE AFUA_2G00820)-RELATED"/>
    <property type="match status" value="1"/>
</dbReference>
<proteinExistence type="predicted"/>
<name>A0A176QGY0_9MICO</name>
<comment type="caution">
    <text evidence="2">The sequence shown here is derived from an EMBL/GenBank/DDBJ whole genome shotgun (WGS) entry which is preliminary data.</text>
</comment>
<keyword evidence="3" id="KW-1185">Reference proteome</keyword>
<dbReference type="STRING" id="262209.AWH69_04155"/>
<evidence type="ECO:0000259" key="1">
    <source>
        <dbReference type="Pfam" id="PF13472"/>
    </source>
</evidence>
<dbReference type="Pfam" id="PF13472">
    <property type="entry name" value="Lipase_GDSL_2"/>
    <property type="match status" value="1"/>
</dbReference>
<dbReference type="PANTHER" id="PTHR43784">
    <property type="entry name" value="GDSL-LIKE LIPASE/ACYLHYDROLASE, PUTATIVE (AFU_ORTHOLOGUE AFUA_2G00820)-RELATED"/>
    <property type="match status" value="1"/>
</dbReference>
<dbReference type="EMBL" id="LQZG01000001">
    <property type="protein sequence ID" value="OAB88963.1"/>
    <property type="molecule type" value="Genomic_DNA"/>
</dbReference>
<dbReference type="InterPro" id="IPR013830">
    <property type="entry name" value="SGNH_hydro"/>
</dbReference>
<accession>A0A176QGY0</accession>
<protein>
    <submittedName>
        <fullName evidence="2">Lipase</fullName>
    </submittedName>
</protein>
<evidence type="ECO:0000313" key="3">
    <source>
        <dbReference type="Proteomes" id="UP000076976"/>
    </source>
</evidence>
<feature type="domain" description="SGNH hydrolase-type esterase" evidence="1">
    <location>
        <begin position="11"/>
        <end position="185"/>
    </location>
</feature>
<dbReference type="CDD" id="cd01832">
    <property type="entry name" value="SGNH_hydrolase_like_1"/>
    <property type="match status" value="1"/>
</dbReference>
<dbReference type="Proteomes" id="UP000076976">
    <property type="component" value="Unassembled WGS sequence"/>
</dbReference>
<reference evidence="2 3" key="1">
    <citation type="submission" date="2016-01" db="EMBL/GenBank/DDBJ databases">
        <title>Janibacter melonis strain CD11_4 genome sequencing and assembly.</title>
        <authorList>
            <person name="Nair G.R."/>
            <person name="Kaur G."/>
            <person name="Chander A.M."/>
            <person name="Mayilraj S."/>
        </authorList>
    </citation>
    <scope>NUCLEOTIDE SEQUENCE [LARGE SCALE GENOMIC DNA]</scope>
    <source>
        <strain evidence="2 3">CD11-4</strain>
    </source>
</reference>
<dbReference type="SUPFAM" id="SSF52266">
    <property type="entry name" value="SGNH hydrolase"/>
    <property type="match status" value="1"/>
</dbReference>